<dbReference type="STRING" id="1423818.FC88_GL000197"/>
<dbReference type="Proteomes" id="UP000310673">
    <property type="component" value="Chromosome"/>
</dbReference>
<dbReference type="AlphaFoldDB" id="A0A5B7T0D2"/>
<evidence type="ECO:0000313" key="3">
    <source>
        <dbReference type="Proteomes" id="UP000310673"/>
    </source>
</evidence>
<evidence type="ECO:0000256" key="1">
    <source>
        <dbReference type="SAM" id="MobiDB-lite"/>
    </source>
</evidence>
<dbReference type="EMBL" id="CP040736">
    <property type="protein sequence ID" value="QCX24029.1"/>
    <property type="molecule type" value="Genomic_DNA"/>
</dbReference>
<dbReference type="NCBIfam" id="TIGR01537">
    <property type="entry name" value="portal_HK97"/>
    <property type="match status" value="1"/>
</dbReference>
<accession>A0A5B7T0D2</accession>
<feature type="region of interest" description="Disordered" evidence="1">
    <location>
        <begin position="392"/>
        <end position="421"/>
    </location>
</feature>
<dbReference type="RefSeq" id="WP_057813893.1">
    <property type="nucleotide sequence ID" value="NZ_CP040736.1"/>
</dbReference>
<dbReference type="InterPro" id="IPR006944">
    <property type="entry name" value="Phage/GTA_portal"/>
</dbReference>
<reference evidence="2 3" key="1">
    <citation type="submission" date="2019-05" db="EMBL/GenBank/DDBJ databases">
        <title>Genome Sequence of Lactobacillus futsaii Y97, a Potential Probiotic Strain Isolated from the Futsai of Taiwan.</title>
        <authorList>
            <person name="Du X."/>
        </authorList>
    </citation>
    <scope>NUCLEOTIDE SEQUENCE [LARGE SCALE GENOMIC DNA]</scope>
    <source>
        <strain evidence="2 3">Y97</strain>
    </source>
</reference>
<sequence length="421" mass="48009">MGLMSRFKQLFQSNSSSKKPWSGKAFNFTDWFGKNLNGSKQHTLETNETVFSVITRLSNTLASLPLKELQKRKEVDNSVSNLLKHVPNENMTSYDFINRLEADRNTYGNGYAIIERDIYNAPKSLIPINPLDVEPMINRDDQTLWYHVTSALFNLNVYVFNQDIIHVKHITGSSRYAGISPLDVLKGALDFDNAVKEFSLGEMSRKDSFILKYGANVSEEKQQQVIDMFKKYYDSNSGVLFQEPGVEINSIDRNFVSADLKNEDDITDKRIANAFNVPLQFLNASSGGTFSSNEQLMTQFVQMTLTPIVRQYEQEFEKKLLTTEELTAGSYFKFNMNSLLRGDMQARANFYQIMRRNGVYTTNDILDLEDLPESSDEFADKLFVSGDLYPIDMDPTQRKGVTKNATTEDTEKVLGNDPNKQ</sequence>
<dbReference type="KEGG" id="lft:FG051_02435"/>
<evidence type="ECO:0000313" key="2">
    <source>
        <dbReference type="EMBL" id="QCX24029.1"/>
    </source>
</evidence>
<dbReference type="Pfam" id="PF04860">
    <property type="entry name" value="Phage_portal"/>
    <property type="match status" value="1"/>
</dbReference>
<organism evidence="2 3">
    <name type="scientific">Companilactobacillus futsaii</name>
    <dbReference type="NCBI Taxonomy" id="938155"/>
    <lineage>
        <taxon>Bacteria</taxon>
        <taxon>Bacillati</taxon>
        <taxon>Bacillota</taxon>
        <taxon>Bacilli</taxon>
        <taxon>Lactobacillales</taxon>
        <taxon>Lactobacillaceae</taxon>
        <taxon>Companilactobacillus</taxon>
    </lineage>
</organism>
<dbReference type="InterPro" id="IPR006427">
    <property type="entry name" value="Portal_HK97"/>
</dbReference>
<name>A0A5B7T0D2_9LACO</name>
<gene>
    <name evidence="2" type="ORF">FG051_02435</name>
</gene>
<feature type="compositionally biased region" description="Basic and acidic residues" evidence="1">
    <location>
        <begin position="409"/>
        <end position="421"/>
    </location>
</feature>
<protein>
    <submittedName>
        <fullName evidence="2">Phage portal protein</fullName>
    </submittedName>
</protein>
<proteinExistence type="predicted"/>